<dbReference type="InterPro" id="IPR002052">
    <property type="entry name" value="DNA_methylase_N6_adenine_CS"/>
</dbReference>
<dbReference type="EMBL" id="CP003059">
    <property type="protein sequence ID" value="AEP36054.1"/>
    <property type="molecule type" value="Genomic_DNA"/>
</dbReference>
<dbReference type="SUPFAM" id="SSF53335">
    <property type="entry name" value="S-adenosyl-L-methionine-dependent methyltransferases"/>
    <property type="match status" value="1"/>
</dbReference>
<proteinExistence type="inferred from homology"/>
<reference evidence="8 9" key="2">
    <citation type="journal article" date="2012" name="PLoS ONE">
        <title>Genomic characterization of the taylorella genus.</title>
        <authorList>
            <person name="Hebert L."/>
            <person name="Moumen B."/>
            <person name="Pons N."/>
            <person name="Duquesne F."/>
            <person name="Breuil M.F."/>
            <person name="Goux D."/>
            <person name="Batto J.M."/>
            <person name="Laugier C."/>
            <person name="Renault P."/>
            <person name="Petry S."/>
        </authorList>
    </citation>
    <scope>NUCLEOTIDE SEQUENCE [LARGE SCALE GENOMIC DNA]</scope>
    <source>
        <strain evidence="8 9">MCE3</strain>
    </source>
</reference>
<dbReference type="GO" id="GO:0032259">
    <property type="term" value="P:methylation"/>
    <property type="evidence" value="ECO:0007669"/>
    <property type="project" value="UniProtKB-KW"/>
</dbReference>
<dbReference type="InterPro" id="IPR040758">
    <property type="entry name" value="PrmC_N"/>
</dbReference>
<feature type="domain" description="Release factor glutamine methyltransferase N-terminal" evidence="7">
    <location>
        <begin position="7"/>
        <end position="69"/>
    </location>
</feature>
<dbReference type="Gene3D" id="3.40.50.150">
    <property type="entry name" value="Vaccinia Virus protein VP39"/>
    <property type="match status" value="1"/>
</dbReference>
<keyword evidence="9" id="KW-1185">Reference proteome</keyword>
<evidence type="ECO:0000259" key="7">
    <source>
        <dbReference type="Pfam" id="PF17827"/>
    </source>
</evidence>
<dbReference type="RefSeq" id="WP_014110952.1">
    <property type="nucleotide sequence ID" value="NC_016043.1"/>
</dbReference>
<evidence type="ECO:0000256" key="3">
    <source>
        <dbReference type="ARBA" id="ARBA00022691"/>
    </source>
</evidence>
<feature type="binding site" evidence="5">
    <location>
        <position position="177"/>
    </location>
    <ligand>
        <name>S-adenosyl-L-methionine</name>
        <dbReference type="ChEBI" id="CHEBI:59789"/>
    </ligand>
</feature>
<dbReference type="FunFam" id="3.40.50.150:FF:000053">
    <property type="entry name" value="Release factor glutamine methyltransferase"/>
    <property type="match status" value="1"/>
</dbReference>
<feature type="binding site" evidence="5">
    <location>
        <position position="194"/>
    </location>
    <ligand>
        <name>S-adenosyl-L-methionine</name>
        <dbReference type="ChEBI" id="CHEBI:59789"/>
    </ligand>
</feature>
<dbReference type="OrthoDB" id="9800643at2"/>
<dbReference type="HAMAP" id="MF_02126">
    <property type="entry name" value="RF_methyltr_PrmC"/>
    <property type="match status" value="1"/>
</dbReference>
<dbReference type="Gene3D" id="1.10.8.10">
    <property type="entry name" value="DNA helicase RuvA subunit, C-terminal domain"/>
    <property type="match status" value="1"/>
</dbReference>
<comment type="function">
    <text evidence="5">Methylates the class 1 translation termination release factors RF1/PrfA and RF2/PrfB on the glutamine residue of the universally conserved GGQ motif.</text>
</comment>
<evidence type="ECO:0000313" key="9">
    <source>
        <dbReference type="Proteomes" id="UP000009284"/>
    </source>
</evidence>
<evidence type="ECO:0000313" key="8">
    <source>
        <dbReference type="EMBL" id="AEP36054.1"/>
    </source>
</evidence>
<evidence type="ECO:0000259" key="6">
    <source>
        <dbReference type="Pfam" id="PF05175"/>
    </source>
</evidence>
<evidence type="ECO:0000256" key="2">
    <source>
        <dbReference type="ARBA" id="ARBA00022679"/>
    </source>
</evidence>
<reference key="1">
    <citation type="submission" date="2011-09" db="EMBL/GenBank/DDBJ databases">
        <title>Genomic characterization of the Taylorella genus.</title>
        <authorList>
            <person name="Hebert L."/>
            <person name="Moumen B."/>
            <person name="Pons N."/>
            <person name="Duquesne F."/>
            <person name="Breuil M.-F."/>
            <person name="Goux D."/>
            <person name="Batto J.-M."/>
            <person name="Renault P."/>
            <person name="Laugier C."/>
            <person name="Petry S."/>
        </authorList>
    </citation>
    <scope>NUCLEOTIDE SEQUENCE</scope>
    <source>
        <strain>MCE3</strain>
    </source>
</reference>
<protein>
    <recommendedName>
        <fullName evidence="5">Release factor glutamine methyltransferase</fullName>
        <shortName evidence="5">RF MTase</shortName>
        <ecNumber evidence="5">2.1.1.297</ecNumber>
    </recommendedName>
    <alternativeName>
        <fullName evidence="5">N5-glutamine methyltransferase PrmC</fullName>
    </alternativeName>
    <alternativeName>
        <fullName evidence="5">Protein-(glutamine-N5) MTase PrmC</fullName>
    </alternativeName>
    <alternativeName>
        <fullName evidence="5">Protein-glutamine N-methyltransferase PrmC</fullName>
    </alternativeName>
</protein>
<dbReference type="CDD" id="cd02440">
    <property type="entry name" value="AdoMet_MTases"/>
    <property type="match status" value="1"/>
</dbReference>
<dbReference type="STRING" id="1008459.TASI_0266"/>
<dbReference type="GO" id="GO:0102559">
    <property type="term" value="F:peptide chain release factor N(5)-glutamine methyltransferase activity"/>
    <property type="evidence" value="ECO:0007669"/>
    <property type="project" value="UniProtKB-EC"/>
</dbReference>
<dbReference type="PANTHER" id="PTHR18895">
    <property type="entry name" value="HEMK METHYLTRANSFERASE"/>
    <property type="match status" value="1"/>
</dbReference>
<accession>G4QDN7</accession>
<feature type="domain" description="Methyltransferase small" evidence="6">
    <location>
        <begin position="121"/>
        <end position="202"/>
    </location>
</feature>
<dbReference type="GO" id="GO:0003676">
    <property type="term" value="F:nucleic acid binding"/>
    <property type="evidence" value="ECO:0007669"/>
    <property type="project" value="InterPro"/>
</dbReference>
<dbReference type="Pfam" id="PF17827">
    <property type="entry name" value="PrmC_N"/>
    <property type="match status" value="1"/>
</dbReference>
<dbReference type="EC" id="2.1.1.297" evidence="5"/>
<evidence type="ECO:0000256" key="5">
    <source>
        <dbReference type="HAMAP-Rule" id="MF_02126"/>
    </source>
</evidence>
<comment type="similarity">
    <text evidence="5">Belongs to the protein N5-glutamine methyltransferase family. PrmC subfamily.</text>
</comment>
<feature type="binding site" evidence="5">
    <location>
        <position position="150"/>
    </location>
    <ligand>
        <name>S-adenosyl-L-methionine</name>
        <dbReference type="ChEBI" id="CHEBI:59789"/>
    </ligand>
</feature>
<comment type="catalytic activity">
    <reaction evidence="4 5">
        <text>L-glutaminyl-[peptide chain release factor] + S-adenosyl-L-methionine = N(5)-methyl-L-glutaminyl-[peptide chain release factor] + S-adenosyl-L-homocysteine + H(+)</text>
        <dbReference type="Rhea" id="RHEA:42896"/>
        <dbReference type="Rhea" id="RHEA-COMP:10271"/>
        <dbReference type="Rhea" id="RHEA-COMP:10272"/>
        <dbReference type="ChEBI" id="CHEBI:15378"/>
        <dbReference type="ChEBI" id="CHEBI:30011"/>
        <dbReference type="ChEBI" id="CHEBI:57856"/>
        <dbReference type="ChEBI" id="CHEBI:59789"/>
        <dbReference type="ChEBI" id="CHEBI:61891"/>
        <dbReference type="EC" id="2.1.1.297"/>
    </reaction>
</comment>
<dbReference type="PANTHER" id="PTHR18895:SF74">
    <property type="entry name" value="MTRF1L RELEASE FACTOR GLUTAMINE METHYLTRANSFERASE"/>
    <property type="match status" value="1"/>
</dbReference>
<dbReference type="InterPro" id="IPR029063">
    <property type="entry name" value="SAM-dependent_MTases_sf"/>
</dbReference>
<feature type="binding site" evidence="5">
    <location>
        <begin position="127"/>
        <end position="131"/>
    </location>
    <ligand>
        <name>S-adenosyl-L-methionine</name>
        <dbReference type="ChEBI" id="CHEBI:59789"/>
    </ligand>
</feature>
<evidence type="ECO:0000256" key="4">
    <source>
        <dbReference type="ARBA" id="ARBA00048391"/>
    </source>
</evidence>
<dbReference type="InterPro" id="IPR019874">
    <property type="entry name" value="RF_methyltr_PrmC"/>
</dbReference>
<dbReference type="Pfam" id="PF05175">
    <property type="entry name" value="MTS"/>
    <property type="match status" value="1"/>
</dbReference>
<dbReference type="eggNOG" id="COG2890">
    <property type="taxonomic scope" value="Bacteria"/>
</dbReference>
<dbReference type="HOGENOM" id="CLU_018398_3_0_4"/>
<evidence type="ECO:0000256" key="1">
    <source>
        <dbReference type="ARBA" id="ARBA00022603"/>
    </source>
</evidence>
<keyword evidence="3 5" id="KW-0949">S-adenosyl-L-methionine</keyword>
<sequence length="287" mass="31805">MSRVSIAAALRECKLDRLEAQLLLGHVLGVDRVWLLTHDDEVLSDEQRLQFESLADRRNAGEPIAYILGVREFMGLEFEVNPSVLIPRPDTEILVELGLSFLHERSRSQSRSRSREPARPARVLDLGTGSGAIAISIARYCDSCEVYATDVSDAALQTAARNAQKHGVAVQFYAGSWWEALPPEIGAFDLVLSNPPYIRADDKHLSCGDVRFEPLSALVGGNDGVNAYRDIVSRSREFMRSGAMLAFEHGWDQGEVVREIMGRGHCHKIETHRDLAGHDRVTCGVIT</sequence>
<dbReference type="KEGG" id="tas:TASI_0266"/>
<keyword evidence="2 5" id="KW-0808">Transferase</keyword>
<dbReference type="Proteomes" id="UP000009284">
    <property type="component" value="Chromosome"/>
</dbReference>
<dbReference type="InterPro" id="IPR004556">
    <property type="entry name" value="HemK-like"/>
</dbReference>
<name>G4QDN7_TAYAM</name>
<feature type="binding site" evidence="5">
    <location>
        <begin position="194"/>
        <end position="197"/>
    </location>
    <ligand>
        <name>substrate</name>
    </ligand>
</feature>
<dbReference type="PROSITE" id="PS00092">
    <property type="entry name" value="N6_MTASE"/>
    <property type="match status" value="1"/>
</dbReference>
<dbReference type="NCBIfam" id="TIGR00536">
    <property type="entry name" value="hemK_fam"/>
    <property type="match status" value="1"/>
</dbReference>
<dbReference type="InterPro" id="IPR007848">
    <property type="entry name" value="Small_mtfrase_dom"/>
</dbReference>
<gene>
    <name evidence="5" type="primary">prmC</name>
    <name evidence="8" type="ordered locus">TASI_0266</name>
</gene>
<dbReference type="AlphaFoldDB" id="G4QDN7"/>
<dbReference type="InterPro" id="IPR050320">
    <property type="entry name" value="N5-glutamine_MTase"/>
</dbReference>
<organism evidence="8 9">
    <name type="scientific">Taylorella asinigenitalis (strain MCE3)</name>
    <dbReference type="NCBI Taxonomy" id="1008459"/>
    <lineage>
        <taxon>Bacteria</taxon>
        <taxon>Pseudomonadati</taxon>
        <taxon>Pseudomonadota</taxon>
        <taxon>Betaproteobacteria</taxon>
        <taxon>Burkholderiales</taxon>
        <taxon>Alcaligenaceae</taxon>
        <taxon>Taylorella</taxon>
    </lineage>
</organism>
<keyword evidence="1 5" id="KW-0489">Methyltransferase</keyword>
<dbReference type="NCBIfam" id="TIGR03534">
    <property type="entry name" value="RF_mod_PrmC"/>
    <property type="match status" value="1"/>
</dbReference>